<dbReference type="EMBL" id="BRYB01002734">
    <property type="protein sequence ID" value="GMI24668.1"/>
    <property type="molecule type" value="Genomic_DNA"/>
</dbReference>
<accession>A0ABQ6ME67</accession>
<reference evidence="1 2" key="1">
    <citation type="journal article" date="2023" name="Commun. Biol.">
        <title>Genome analysis of Parmales, the sister group of diatoms, reveals the evolutionary specialization of diatoms from phago-mixotrophs to photoautotrophs.</title>
        <authorList>
            <person name="Ban H."/>
            <person name="Sato S."/>
            <person name="Yoshikawa S."/>
            <person name="Yamada K."/>
            <person name="Nakamura Y."/>
            <person name="Ichinomiya M."/>
            <person name="Sato N."/>
            <person name="Blanc-Mathieu R."/>
            <person name="Endo H."/>
            <person name="Kuwata A."/>
            <person name="Ogata H."/>
        </authorList>
    </citation>
    <scope>NUCLEOTIDE SEQUENCE [LARGE SCALE GENOMIC DNA]</scope>
</reference>
<evidence type="ECO:0000313" key="1">
    <source>
        <dbReference type="EMBL" id="GMI24668.1"/>
    </source>
</evidence>
<gene>
    <name evidence="1" type="ORF">TeGR_g13996</name>
</gene>
<dbReference type="Proteomes" id="UP001165060">
    <property type="component" value="Unassembled WGS sequence"/>
</dbReference>
<sequence>KQIPRSEIDALYRLFGTSAHFQLSPPPSPPPLPFDDNCASESPKVQPFWSLLIKMLFSDAGIFAAKFFDQREFSPLPPNPAHLTLAALELRRIAALISSNAVAHLPPDEKILTKITSSSMKLIHMGHSETAEVRVKFGNKACREFVRRSLWDPEPVPPPPLPKLITTKARPSSNLDDVLPSNDIARELLAVQVAWFGRVKGKAARQRRLLLEMYDGVSSRLADGEKAASTSHFRLLTYEHCAYTLLGAVCAELEPDVEKVFNKLFDDESGILRLSNADAVDGVRYNLLRAKICACLAVVRGAPPRCLEILAACISSAAALLTKANEIDLGFAGLLNSPSPSASPAENTEALAIVCALAANVVSSFSLPSVDAQQMFELLYPPLQLAFISLARAVSPEKAASVAFSCCCSCLRAITRTCMEKLPKKETAAPVETAADLDDSWVDFDQDEFVRQQRIREMEGVPKMLDLMRNLVVNSKPSSVFAVHKNNQHKISSTGSSLISNNVAPVIACLVQLIGLGIKGAVTYSGFLAPVLVSSDETHLEADKMYLRDVQQLLMCELTTVSVYNETCAVILHESWDEALKACTSALLNSKVLDQFPTCDFSAVAELGGDKRAFCEAAEAARSLATKSAGDADGEAAGLSGWKWGALDGSSMSKRLWGFVRDLGVVMLTSPDGELADVWRKMKAVGEDSMSEASGCWQGLPEGSLERECAKRAHLVNHMLRGVMRVPKPQASITGVVAALFNDMKDAFLAAMYHNMGGRTTHKGVQLTILKRVYCELSVCVLAGWLRMVNPANLALAPMCATVKTFFVDVLGGGGAGGSGKADVRLEVEEEVKGATRRLLKGLVVHCSRGKWTSADSTMGLWSALIGVDKGRPVAESFRKEGGGRLARVGGRNRLQVCLAEFAEAFDKVCWDDERESVVGLRTWLLEKQVCSRLGFAGLKAEMRADTVRLCKEILEGGKGSFGRAELERLMVALVKSLKGGVAAGGGGVMAELLECAGMVAGELAVLGTGGGIGGGGGGQIDTCVGVARAVCNGFCETAEGGLEKVLAWGRGEGGGDVGEIGRAWAEFESVGGGGVEGRGGAVVNQYARGGDAGGVKVLEFGPAERAAIKARASQVLYVLYCAE</sequence>
<feature type="non-terminal residue" evidence="1">
    <location>
        <position position="1"/>
    </location>
</feature>
<protein>
    <submittedName>
        <fullName evidence="1">Uncharacterized protein</fullName>
    </submittedName>
</protein>
<keyword evidence="2" id="KW-1185">Reference proteome</keyword>
<name>A0ABQ6ME67_9STRA</name>
<comment type="caution">
    <text evidence="1">The sequence shown here is derived from an EMBL/GenBank/DDBJ whole genome shotgun (WGS) entry which is preliminary data.</text>
</comment>
<organism evidence="1 2">
    <name type="scientific">Tetraparma gracilis</name>
    <dbReference type="NCBI Taxonomy" id="2962635"/>
    <lineage>
        <taxon>Eukaryota</taxon>
        <taxon>Sar</taxon>
        <taxon>Stramenopiles</taxon>
        <taxon>Ochrophyta</taxon>
        <taxon>Bolidophyceae</taxon>
        <taxon>Parmales</taxon>
        <taxon>Triparmaceae</taxon>
        <taxon>Tetraparma</taxon>
    </lineage>
</organism>
<evidence type="ECO:0000313" key="2">
    <source>
        <dbReference type="Proteomes" id="UP001165060"/>
    </source>
</evidence>
<proteinExistence type="predicted"/>